<dbReference type="InterPro" id="IPR036396">
    <property type="entry name" value="Cyt_P450_sf"/>
</dbReference>
<dbReference type="PANTHER" id="PTHR24305">
    <property type="entry name" value="CYTOCHROME P450"/>
    <property type="match status" value="1"/>
</dbReference>
<dbReference type="STRING" id="1415166.NONO_c15550"/>
<dbReference type="PATRIC" id="fig|1415166.3.peg.1581"/>
<dbReference type="GO" id="GO:0004497">
    <property type="term" value="F:monooxygenase activity"/>
    <property type="evidence" value="ECO:0007669"/>
    <property type="project" value="InterPro"/>
</dbReference>
<evidence type="ECO:0000256" key="7">
    <source>
        <dbReference type="PIRSR" id="PIRSR602403-1"/>
    </source>
</evidence>
<sequence length="944" mass="101363">MGSQIHGRVGIVPSVHIAMFMDYHPTTLGGVQTAVAALRRGLERAGHRVTVFAAPLPGASAEADPDEADGDVVELAPLAGAVVNGFPMVLPTARNAALIDAAFAARGPIDVVHTHTTYGVAIAGMKAARRHRIPLVHTAQSRDDAFIEHTSPAPYLSALALRTLHGRFVDHPDVPHRPESRAARHAWHTIVGQAEAADAVIAPTRHFADLLTAHGLTRPVRVVSNGVDDALIDRALVEKAHPGGAPVGSTPPDNTLAIDTHPGKAPINGTPPGNATPGTTQPGSATPGAAQPGNTPPSTTQPDDAQPGRAVDTATTTSLRLIWCGRLSAEKRLLESIEAVRHVTACTLDIYGEGDLSERAAALIAEYGLGDRVTLHGRVSQQRCLEAMAAADALLFPSMGFDTQGMVLLEAVAMGLPVVHCDPDLAESVPAGAGICATDASPAALAEAIGTLAADRARLTALRTEMARHRDSVRQSRTVEEITDVYRQARADTDPAPHPAVPQHLSEVPTAPGALPLIGHSLAALRDAPGFVTSLADLGPVVRIRFGRKTGYVLTTPELVREVGLGEAELNRDDLREAIADVAGGSVNVLRGTEHKLRRRMIAPALRQTRLAEYTVTAAELADSWSAGLPAGTRVDLMDEAHGLILDTVSSTLFTAEFSDPVRRRIRDNVPWLLSQVILRTALPPQIRRMRLIANARWRHKARELRSEIGAAVTEYRRRDEDFNDVVSALIRHTDPETGARLSDEHIIDEAILMLAGGVGSMASLTGWLWHEVMRRPAIAERLWAELDDVVGSGPVRADHIGKLNYLKQVVSETLRFWGPWISAGNASGPVTVGGLTIPDGTAIMFSPYLVQHDKRHFPNPEAFDPDRWSPERAEEIDKKANLSFGVGRRRCLGDHFALLEITLASAALLARWRPEPDPDYVVRASNRDFVLSPSAIPVTLHRR</sequence>
<reference evidence="10 11" key="1">
    <citation type="journal article" date="2014" name="Appl. Environ. Microbiol.">
        <title>Insights into the Microbial Degradation of Rubber and Gutta-Percha by Analysis of the Complete Genome of Nocardia nova SH22a.</title>
        <authorList>
            <person name="Luo Q."/>
            <person name="Hiessl S."/>
            <person name="Poehlein A."/>
            <person name="Daniel R."/>
            <person name="Steinbuchel A."/>
        </authorList>
    </citation>
    <scope>NUCLEOTIDE SEQUENCE [LARGE SCALE GENOMIC DNA]</scope>
    <source>
        <strain evidence="10">SH22a</strain>
    </source>
</reference>
<dbReference type="GO" id="GO:0005506">
    <property type="term" value="F:iron ion binding"/>
    <property type="evidence" value="ECO:0007669"/>
    <property type="project" value="InterPro"/>
</dbReference>
<keyword evidence="11" id="KW-1185">Reference proteome</keyword>
<evidence type="ECO:0000259" key="9">
    <source>
        <dbReference type="Pfam" id="PF13439"/>
    </source>
</evidence>
<dbReference type="PANTHER" id="PTHR24305:SF166">
    <property type="entry name" value="CYTOCHROME P450 12A4, MITOCHONDRIAL-RELATED"/>
    <property type="match status" value="1"/>
</dbReference>
<feature type="compositionally biased region" description="Low complexity" evidence="8">
    <location>
        <begin position="270"/>
        <end position="283"/>
    </location>
</feature>
<dbReference type="HOGENOM" id="CLU_334286_0_0_11"/>
<evidence type="ECO:0000256" key="5">
    <source>
        <dbReference type="ARBA" id="ARBA00022723"/>
    </source>
</evidence>
<organism evidence="10 11">
    <name type="scientific">Nocardia nova SH22a</name>
    <dbReference type="NCBI Taxonomy" id="1415166"/>
    <lineage>
        <taxon>Bacteria</taxon>
        <taxon>Bacillati</taxon>
        <taxon>Actinomycetota</taxon>
        <taxon>Actinomycetes</taxon>
        <taxon>Mycobacteriales</taxon>
        <taxon>Nocardiaceae</taxon>
        <taxon>Nocardia</taxon>
    </lineage>
</organism>
<dbReference type="Pfam" id="PF13692">
    <property type="entry name" value="Glyco_trans_1_4"/>
    <property type="match status" value="1"/>
</dbReference>
<evidence type="ECO:0000256" key="6">
    <source>
        <dbReference type="ARBA" id="ARBA00023004"/>
    </source>
</evidence>
<keyword evidence="3" id="KW-0328">Glycosyltransferase</keyword>
<proteinExistence type="inferred from homology"/>
<evidence type="ECO:0000313" key="11">
    <source>
        <dbReference type="Proteomes" id="UP000019150"/>
    </source>
</evidence>
<evidence type="ECO:0000256" key="2">
    <source>
        <dbReference type="ARBA" id="ARBA00010617"/>
    </source>
</evidence>
<evidence type="ECO:0000256" key="8">
    <source>
        <dbReference type="SAM" id="MobiDB-lite"/>
    </source>
</evidence>
<dbReference type="InterPro" id="IPR050121">
    <property type="entry name" value="Cytochrome_P450_monoxygenase"/>
</dbReference>
<dbReference type="eggNOG" id="COG0438">
    <property type="taxonomic scope" value="Bacteria"/>
</dbReference>
<dbReference type="InterPro" id="IPR002403">
    <property type="entry name" value="Cyt_P450_E_grp-IV"/>
</dbReference>
<dbReference type="Pfam" id="PF13439">
    <property type="entry name" value="Glyco_transf_4"/>
    <property type="match status" value="1"/>
</dbReference>
<evidence type="ECO:0000256" key="3">
    <source>
        <dbReference type="ARBA" id="ARBA00022676"/>
    </source>
</evidence>
<dbReference type="Gene3D" id="3.40.50.2000">
    <property type="entry name" value="Glycogen Phosphorylase B"/>
    <property type="match status" value="2"/>
</dbReference>
<dbReference type="AlphaFoldDB" id="W5TGL4"/>
<feature type="binding site" description="axial binding residue" evidence="7">
    <location>
        <position position="892"/>
    </location>
    <ligand>
        <name>heme</name>
        <dbReference type="ChEBI" id="CHEBI:30413"/>
    </ligand>
    <ligandPart>
        <name>Fe</name>
        <dbReference type="ChEBI" id="CHEBI:18248"/>
    </ligandPart>
</feature>
<dbReference type="InterPro" id="IPR028098">
    <property type="entry name" value="Glyco_trans_4-like_N"/>
</dbReference>
<dbReference type="Gene3D" id="1.10.630.10">
    <property type="entry name" value="Cytochrome P450"/>
    <property type="match status" value="1"/>
</dbReference>
<feature type="compositionally biased region" description="Polar residues" evidence="8">
    <location>
        <begin position="292"/>
        <end position="303"/>
    </location>
</feature>
<comment type="cofactor">
    <cofactor evidence="1 7">
        <name>heme</name>
        <dbReference type="ChEBI" id="CHEBI:30413"/>
    </cofactor>
</comment>
<dbReference type="KEGG" id="nno:NONO_c15550"/>
<dbReference type="SUPFAM" id="SSF48264">
    <property type="entry name" value="Cytochrome P450"/>
    <property type="match status" value="1"/>
</dbReference>
<feature type="domain" description="Glycosyltransferase subfamily 4-like N-terminal" evidence="9">
    <location>
        <begin position="29"/>
        <end position="229"/>
    </location>
</feature>
<accession>W5TGL4</accession>
<dbReference type="GO" id="GO:0016757">
    <property type="term" value="F:glycosyltransferase activity"/>
    <property type="evidence" value="ECO:0007669"/>
    <property type="project" value="UniProtKB-KW"/>
</dbReference>
<gene>
    <name evidence="10" type="ORF">NONO_c15550</name>
</gene>
<dbReference type="InterPro" id="IPR001128">
    <property type="entry name" value="Cyt_P450"/>
</dbReference>
<dbReference type="EMBL" id="CP006850">
    <property type="protein sequence ID" value="AHH16356.1"/>
    <property type="molecule type" value="Genomic_DNA"/>
</dbReference>
<dbReference type="GO" id="GO:0020037">
    <property type="term" value="F:heme binding"/>
    <property type="evidence" value="ECO:0007669"/>
    <property type="project" value="InterPro"/>
</dbReference>
<evidence type="ECO:0000313" key="10">
    <source>
        <dbReference type="EMBL" id="AHH16356.1"/>
    </source>
</evidence>
<dbReference type="InterPro" id="IPR017972">
    <property type="entry name" value="Cyt_P450_CS"/>
</dbReference>
<dbReference type="GO" id="GO:0016705">
    <property type="term" value="F:oxidoreductase activity, acting on paired donors, with incorporation or reduction of molecular oxygen"/>
    <property type="evidence" value="ECO:0007669"/>
    <property type="project" value="InterPro"/>
</dbReference>
<keyword evidence="6 7" id="KW-0408">Iron</keyword>
<evidence type="ECO:0000256" key="1">
    <source>
        <dbReference type="ARBA" id="ARBA00001971"/>
    </source>
</evidence>
<dbReference type="Pfam" id="PF00067">
    <property type="entry name" value="p450"/>
    <property type="match status" value="1"/>
</dbReference>
<feature type="region of interest" description="Disordered" evidence="8">
    <location>
        <begin position="241"/>
        <end position="312"/>
    </location>
</feature>
<keyword evidence="4 10" id="KW-0808">Transferase</keyword>
<dbReference type="SUPFAM" id="SSF53756">
    <property type="entry name" value="UDP-Glycosyltransferase/glycogen phosphorylase"/>
    <property type="match status" value="1"/>
</dbReference>
<dbReference type="PROSITE" id="PS00086">
    <property type="entry name" value="CYTOCHROME_P450"/>
    <property type="match status" value="1"/>
</dbReference>
<keyword evidence="5 7" id="KW-0479">Metal-binding</keyword>
<name>W5TGL4_9NOCA</name>
<keyword evidence="7" id="KW-0349">Heme</keyword>
<comment type="similarity">
    <text evidence="2">Belongs to the cytochrome P450 family.</text>
</comment>
<protein>
    <submittedName>
        <fullName evidence="10">Glycosyl transferase family/cytochrome P450 domain-containing protein</fullName>
    </submittedName>
</protein>
<dbReference type="PRINTS" id="PR00465">
    <property type="entry name" value="EP450IV"/>
</dbReference>
<dbReference type="PRINTS" id="PR00385">
    <property type="entry name" value="P450"/>
</dbReference>
<dbReference type="eggNOG" id="COG2124">
    <property type="taxonomic scope" value="Bacteria"/>
</dbReference>
<dbReference type="Proteomes" id="UP000019150">
    <property type="component" value="Chromosome"/>
</dbReference>
<evidence type="ECO:0000256" key="4">
    <source>
        <dbReference type="ARBA" id="ARBA00022679"/>
    </source>
</evidence>